<evidence type="ECO:0000313" key="18">
    <source>
        <dbReference type="EMBL" id="PSL42414.1"/>
    </source>
</evidence>
<dbReference type="SMART" id="SM00304">
    <property type="entry name" value="HAMP"/>
    <property type="match status" value="1"/>
</dbReference>
<keyword evidence="5 12" id="KW-0597">Phosphoprotein</keyword>
<comment type="subcellular location">
    <subcellularLocation>
        <location evidence="2">Cell membrane</location>
        <topology evidence="2">Multi-pass membrane protein</topology>
    </subcellularLocation>
</comment>
<evidence type="ECO:0000256" key="10">
    <source>
        <dbReference type="ARBA" id="ARBA00023012"/>
    </source>
</evidence>
<dbReference type="InterPro" id="IPR003660">
    <property type="entry name" value="HAMP_dom"/>
</dbReference>
<dbReference type="InterPro" id="IPR035965">
    <property type="entry name" value="PAS-like_dom_sf"/>
</dbReference>
<dbReference type="Pfam" id="PF00672">
    <property type="entry name" value="HAMP"/>
    <property type="match status" value="1"/>
</dbReference>
<dbReference type="InterPro" id="IPR004358">
    <property type="entry name" value="Sig_transdc_His_kin-like_C"/>
</dbReference>
<evidence type="ECO:0000256" key="12">
    <source>
        <dbReference type="PROSITE-ProRule" id="PRU00169"/>
    </source>
</evidence>
<dbReference type="SMART" id="SM00387">
    <property type="entry name" value="HATPase_c"/>
    <property type="match status" value="1"/>
</dbReference>
<keyword evidence="13" id="KW-0175">Coiled coil</keyword>
<gene>
    <name evidence="18" type="ORF">B0H94_11518</name>
</gene>
<sequence>MKLRPQTQSIRSEFLWKSSFYIAVIAIISIIIGLVIFNNQKEQVETREEMVEKVQVIEDLQSSISLLFYYGRGYLAFQNEEDLSRVDEKVEAVQFHLNEYRALELESDEELFIEELDSFVTNFSETIFPESVAFVQEDDYEGLRTLSQTGTTESIDEFIAESGELQSEASQNMKQQYESAVSDANRNIMLGAGLTMLVFFVMLIGSQRLLSRLVDPIEELTSASDELARGNIVNINASDRQDEVGSLARSFEHMATSIQENEEELQAQNEELQAQQEMLEDALDQTQKEKIKIDRYSQLNQTMSTKLDKGLFLTSIFHYVNELYPNDRSILYLLDEDDYRSTGMTDTGINQWKLADKSVWIHRLTEEPHIHIKREASNEEKGIAEGTVEAHDYYTAVRNSNGRVFALFACTRFGRPYTEEEMEEIESLMNHVALGLERSVVYEEISRARKLSQDILDNVNEAIQFIDIHGSMLQSNRAMERLLGLRVQGDLVSQEKWMEQTIDKAKEEQELEAFYQAMLDQKTTDTLSQQFELKDGSQVITVYGTAVFDEEERIGTVFVYRDMTREHELDKMKSELVSTVSHELRTPLSSVLGFTELLITKDLKPERQKRYLTTIHKEAKRLTNLINDFLDLQRMEAGSQPYEMEDLSMDTIAMDVIYQFKNEAQHRLSFIDQSYSAKVEGDKERLYQVLTNLVSNAVKFSPEGGEVTIHFTNTGKDLLVAVEDEGLGIPPEAKDSLFNKFQRIDNSDRRNIGGTGLGLAICREIVERHGGKIWVESEVGNGSTFFFRLPLQYQQPVRTVTTPEGYPQGASVVIVEDDTSLALLLSEELRSHGFRVIHHLNPDHAYRDIVRTIPAAVVVDLMLGETTSGWDLVHRLKEEETTRDLPIIISSALDRSDDKVQKYGIDQYLTKPYPPQDLSAALLKCIQENRGAGSGAILFPDKE</sequence>
<dbReference type="Proteomes" id="UP000242310">
    <property type="component" value="Unassembled WGS sequence"/>
</dbReference>
<evidence type="ECO:0000313" key="19">
    <source>
        <dbReference type="Proteomes" id="UP000242310"/>
    </source>
</evidence>
<dbReference type="SMART" id="SM00388">
    <property type="entry name" value="HisKA"/>
    <property type="match status" value="1"/>
</dbReference>
<dbReference type="Gene3D" id="3.30.565.10">
    <property type="entry name" value="Histidine kinase-like ATPase, C-terminal domain"/>
    <property type="match status" value="1"/>
</dbReference>
<keyword evidence="14" id="KW-1133">Transmembrane helix</keyword>
<dbReference type="SMART" id="SM00448">
    <property type="entry name" value="REC"/>
    <property type="match status" value="1"/>
</dbReference>
<evidence type="ECO:0000256" key="4">
    <source>
        <dbReference type="ARBA" id="ARBA00022475"/>
    </source>
</evidence>
<dbReference type="SUPFAM" id="SSF52172">
    <property type="entry name" value="CheY-like"/>
    <property type="match status" value="1"/>
</dbReference>
<feature type="domain" description="Response regulatory" evidence="16">
    <location>
        <begin position="811"/>
        <end position="926"/>
    </location>
</feature>
<keyword evidence="10" id="KW-0902">Two-component regulatory system</keyword>
<evidence type="ECO:0000256" key="8">
    <source>
        <dbReference type="ARBA" id="ARBA00022777"/>
    </source>
</evidence>
<dbReference type="AlphaFoldDB" id="A0A2P8H886"/>
<feature type="domain" description="Histidine kinase" evidence="15">
    <location>
        <begin position="579"/>
        <end position="793"/>
    </location>
</feature>
<keyword evidence="8" id="KW-0418">Kinase</keyword>
<dbReference type="Gene3D" id="3.30.450.40">
    <property type="match status" value="1"/>
</dbReference>
<dbReference type="SUPFAM" id="SSF55785">
    <property type="entry name" value="PYP-like sensor domain (PAS domain)"/>
    <property type="match status" value="1"/>
</dbReference>
<name>A0A2P8H886_9BACI</name>
<dbReference type="PROSITE" id="PS50109">
    <property type="entry name" value="HIS_KIN"/>
    <property type="match status" value="1"/>
</dbReference>
<dbReference type="Gene3D" id="1.10.287.130">
    <property type="match status" value="1"/>
</dbReference>
<dbReference type="SUPFAM" id="SSF47384">
    <property type="entry name" value="Homodimeric domain of signal transducing histidine kinase"/>
    <property type="match status" value="1"/>
</dbReference>
<dbReference type="InterPro" id="IPR003594">
    <property type="entry name" value="HATPase_dom"/>
</dbReference>
<protein>
    <recommendedName>
        <fullName evidence="3">histidine kinase</fullName>
        <ecNumber evidence="3">2.7.13.3</ecNumber>
    </recommendedName>
</protein>
<dbReference type="InterPro" id="IPR001789">
    <property type="entry name" value="Sig_transdc_resp-reg_receiver"/>
</dbReference>
<comment type="caution">
    <text evidence="18">The sequence shown here is derived from an EMBL/GenBank/DDBJ whole genome shotgun (WGS) entry which is preliminary data.</text>
</comment>
<dbReference type="InterPro" id="IPR000014">
    <property type="entry name" value="PAS"/>
</dbReference>
<dbReference type="SUPFAM" id="SSF55781">
    <property type="entry name" value="GAF domain-like"/>
    <property type="match status" value="1"/>
</dbReference>
<comment type="catalytic activity">
    <reaction evidence="1">
        <text>ATP + protein L-histidine = ADP + protein N-phospho-L-histidine.</text>
        <dbReference type="EC" id="2.7.13.3"/>
    </reaction>
</comment>
<dbReference type="GO" id="GO:0005886">
    <property type="term" value="C:plasma membrane"/>
    <property type="evidence" value="ECO:0007669"/>
    <property type="project" value="UniProtKB-SubCell"/>
</dbReference>
<dbReference type="InterPro" id="IPR005467">
    <property type="entry name" value="His_kinase_dom"/>
</dbReference>
<dbReference type="EMBL" id="PYAV01000015">
    <property type="protein sequence ID" value="PSL42414.1"/>
    <property type="molecule type" value="Genomic_DNA"/>
</dbReference>
<evidence type="ECO:0000256" key="2">
    <source>
        <dbReference type="ARBA" id="ARBA00004651"/>
    </source>
</evidence>
<evidence type="ECO:0000259" key="15">
    <source>
        <dbReference type="PROSITE" id="PS50109"/>
    </source>
</evidence>
<dbReference type="NCBIfam" id="TIGR00229">
    <property type="entry name" value="sensory_box"/>
    <property type="match status" value="1"/>
</dbReference>
<evidence type="ECO:0000259" key="17">
    <source>
        <dbReference type="PROSITE" id="PS50885"/>
    </source>
</evidence>
<evidence type="ECO:0000256" key="14">
    <source>
        <dbReference type="SAM" id="Phobius"/>
    </source>
</evidence>
<dbReference type="Gene3D" id="3.40.50.2300">
    <property type="match status" value="1"/>
</dbReference>
<evidence type="ECO:0000256" key="5">
    <source>
        <dbReference type="ARBA" id="ARBA00022553"/>
    </source>
</evidence>
<dbReference type="GO" id="GO:0000155">
    <property type="term" value="F:phosphorelay sensor kinase activity"/>
    <property type="evidence" value="ECO:0007669"/>
    <property type="project" value="InterPro"/>
</dbReference>
<dbReference type="InterPro" id="IPR036890">
    <property type="entry name" value="HATPase_C_sf"/>
</dbReference>
<keyword evidence="9" id="KW-0067">ATP-binding</keyword>
<evidence type="ECO:0000256" key="1">
    <source>
        <dbReference type="ARBA" id="ARBA00000085"/>
    </source>
</evidence>
<dbReference type="CDD" id="cd06225">
    <property type="entry name" value="HAMP"/>
    <property type="match status" value="1"/>
</dbReference>
<keyword evidence="4" id="KW-1003">Cell membrane</keyword>
<evidence type="ECO:0000256" key="13">
    <source>
        <dbReference type="SAM" id="Coils"/>
    </source>
</evidence>
<evidence type="ECO:0000259" key="16">
    <source>
        <dbReference type="PROSITE" id="PS50110"/>
    </source>
</evidence>
<dbReference type="GO" id="GO:0005524">
    <property type="term" value="F:ATP binding"/>
    <property type="evidence" value="ECO:0007669"/>
    <property type="project" value="UniProtKB-KW"/>
</dbReference>
<dbReference type="OrthoDB" id="9813151at2"/>
<dbReference type="EC" id="2.7.13.3" evidence="3"/>
<dbReference type="InterPro" id="IPR003661">
    <property type="entry name" value="HisK_dim/P_dom"/>
</dbReference>
<dbReference type="Gene3D" id="6.10.340.10">
    <property type="match status" value="1"/>
</dbReference>
<dbReference type="PROSITE" id="PS50885">
    <property type="entry name" value="HAMP"/>
    <property type="match status" value="1"/>
</dbReference>
<dbReference type="PANTHER" id="PTHR43547">
    <property type="entry name" value="TWO-COMPONENT HISTIDINE KINASE"/>
    <property type="match status" value="1"/>
</dbReference>
<dbReference type="FunFam" id="1.10.287.130:FF:000001">
    <property type="entry name" value="Two-component sensor histidine kinase"/>
    <property type="match status" value="1"/>
</dbReference>
<feature type="transmembrane region" description="Helical" evidence="14">
    <location>
        <begin position="20"/>
        <end position="37"/>
    </location>
</feature>
<dbReference type="PANTHER" id="PTHR43547:SF2">
    <property type="entry name" value="HYBRID SIGNAL TRANSDUCTION HISTIDINE KINASE C"/>
    <property type="match status" value="1"/>
</dbReference>
<accession>A0A2P8H886</accession>
<dbReference type="SUPFAM" id="SSF55874">
    <property type="entry name" value="ATPase domain of HSP90 chaperone/DNA topoisomerase II/histidine kinase"/>
    <property type="match status" value="1"/>
</dbReference>
<dbReference type="Pfam" id="PF00512">
    <property type="entry name" value="HisKA"/>
    <property type="match status" value="1"/>
</dbReference>
<evidence type="ECO:0000256" key="7">
    <source>
        <dbReference type="ARBA" id="ARBA00022741"/>
    </source>
</evidence>
<keyword evidence="11 14" id="KW-0472">Membrane</keyword>
<keyword evidence="6" id="KW-0808">Transferase</keyword>
<organism evidence="18 19">
    <name type="scientific">Salsuginibacillus halophilus</name>
    <dbReference type="NCBI Taxonomy" id="517424"/>
    <lineage>
        <taxon>Bacteria</taxon>
        <taxon>Bacillati</taxon>
        <taxon>Bacillota</taxon>
        <taxon>Bacilli</taxon>
        <taxon>Bacillales</taxon>
        <taxon>Bacillaceae</taxon>
        <taxon>Salsuginibacillus</taxon>
    </lineage>
</organism>
<dbReference type="Gene3D" id="3.30.450.20">
    <property type="entry name" value="PAS domain"/>
    <property type="match status" value="1"/>
</dbReference>
<feature type="coiled-coil region" evidence="13">
    <location>
        <begin position="251"/>
        <end position="289"/>
    </location>
</feature>
<dbReference type="FunFam" id="3.30.565.10:FF:000006">
    <property type="entry name" value="Sensor histidine kinase WalK"/>
    <property type="match status" value="1"/>
</dbReference>
<dbReference type="Pfam" id="PF00072">
    <property type="entry name" value="Response_reg"/>
    <property type="match status" value="1"/>
</dbReference>
<proteinExistence type="predicted"/>
<dbReference type="PROSITE" id="PS50110">
    <property type="entry name" value="RESPONSE_REGULATORY"/>
    <property type="match status" value="1"/>
</dbReference>
<reference evidence="18 19" key="1">
    <citation type="submission" date="2018-03" db="EMBL/GenBank/DDBJ databases">
        <title>Genomic Encyclopedia of Type Strains, Phase III (KMG-III): the genomes of soil and plant-associated and newly described type strains.</title>
        <authorList>
            <person name="Whitman W."/>
        </authorList>
    </citation>
    <scope>NUCLEOTIDE SEQUENCE [LARGE SCALE GENOMIC DNA]</scope>
    <source>
        <strain evidence="18 19">CGMCC 1.07653</strain>
    </source>
</reference>
<dbReference type="PRINTS" id="PR00344">
    <property type="entry name" value="BCTRLSENSOR"/>
</dbReference>
<evidence type="ECO:0000256" key="3">
    <source>
        <dbReference type="ARBA" id="ARBA00012438"/>
    </source>
</evidence>
<evidence type="ECO:0000256" key="11">
    <source>
        <dbReference type="ARBA" id="ARBA00023136"/>
    </source>
</evidence>
<dbReference type="InterPro" id="IPR036097">
    <property type="entry name" value="HisK_dim/P_sf"/>
</dbReference>
<keyword evidence="19" id="KW-1185">Reference proteome</keyword>
<feature type="transmembrane region" description="Helical" evidence="14">
    <location>
        <begin position="188"/>
        <end position="206"/>
    </location>
</feature>
<keyword evidence="7" id="KW-0547">Nucleotide-binding</keyword>
<dbReference type="InterPro" id="IPR011006">
    <property type="entry name" value="CheY-like_superfamily"/>
</dbReference>
<dbReference type="RefSeq" id="WP_106589702.1">
    <property type="nucleotide sequence ID" value="NZ_PYAV01000015.1"/>
</dbReference>
<keyword evidence="14" id="KW-0812">Transmembrane</keyword>
<evidence type="ECO:0000256" key="9">
    <source>
        <dbReference type="ARBA" id="ARBA00022840"/>
    </source>
</evidence>
<dbReference type="CDD" id="cd00082">
    <property type="entry name" value="HisKA"/>
    <property type="match status" value="1"/>
</dbReference>
<dbReference type="InterPro" id="IPR029016">
    <property type="entry name" value="GAF-like_dom_sf"/>
</dbReference>
<dbReference type="SUPFAM" id="SSF158472">
    <property type="entry name" value="HAMP domain-like"/>
    <property type="match status" value="1"/>
</dbReference>
<evidence type="ECO:0000256" key="6">
    <source>
        <dbReference type="ARBA" id="ARBA00022679"/>
    </source>
</evidence>
<dbReference type="CDD" id="cd16922">
    <property type="entry name" value="HATPase_EvgS-ArcB-TorS-like"/>
    <property type="match status" value="1"/>
</dbReference>
<dbReference type="Pfam" id="PF02518">
    <property type="entry name" value="HATPase_c"/>
    <property type="match status" value="1"/>
</dbReference>
<feature type="modified residue" description="4-aspartylphosphate" evidence="12">
    <location>
        <position position="860"/>
    </location>
</feature>
<feature type="domain" description="HAMP" evidence="17">
    <location>
        <begin position="211"/>
        <end position="263"/>
    </location>
</feature>